<gene>
    <name evidence="2" type="ORF">RJ641_008815</name>
</gene>
<feature type="region of interest" description="Disordered" evidence="1">
    <location>
        <begin position="1"/>
        <end position="56"/>
    </location>
</feature>
<dbReference type="Pfam" id="PF06273">
    <property type="entry name" value="eIF-4B"/>
    <property type="match status" value="1"/>
</dbReference>
<dbReference type="Proteomes" id="UP001370490">
    <property type="component" value="Unassembled WGS sequence"/>
</dbReference>
<keyword evidence="3" id="KW-1185">Reference proteome</keyword>
<sequence length="168" mass="17680">MAATVSSTSARGKPGAWAPVSEEHEEGTQLQKHQDEEKKAYGFGGSAETEPLADFPSLSTAVVAGAKKKKKGQTLSLAEFTTTASFSAKSSSASQSQGLTPEEFVDSSNRATSAHRRGIGPDSGEDLKTTAEVIVMGIMRILETLDGVLGVSGENKRGWRFQGFAAKN</sequence>
<feature type="region of interest" description="Disordered" evidence="1">
    <location>
        <begin position="86"/>
        <end position="125"/>
    </location>
</feature>
<dbReference type="InterPro" id="IPR010433">
    <property type="entry name" value="EIF-4B_pln"/>
</dbReference>
<reference evidence="2 3" key="1">
    <citation type="submission" date="2023-12" db="EMBL/GenBank/DDBJ databases">
        <title>A high-quality genome assembly for Dillenia turbinata (Dilleniales).</title>
        <authorList>
            <person name="Chanderbali A."/>
        </authorList>
    </citation>
    <scope>NUCLEOTIDE SEQUENCE [LARGE SCALE GENOMIC DNA]</scope>
    <source>
        <strain evidence="2">LSX21</strain>
        <tissue evidence="2">Leaf</tissue>
    </source>
</reference>
<dbReference type="EMBL" id="JBAMMX010000015">
    <property type="protein sequence ID" value="KAK6927096.1"/>
    <property type="molecule type" value="Genomic_DNA"/>
</dbReference>
<feature type="compositionally biased region" description="Low complexity" evidence="1">
    <location>
        <begin position="86"/>
        <end position="100"/>
    </location>
</feature>
<name>A0AAN8VBM5_9MAGN</name>
<keyword evidence="2" id="KW-0648">Protein biosynthesis</keyword>
<proteinExistence type="predicted"/>
<dbReference type="AlphaFoldDB" id="A0AAN8VBM5"/>
<protein>
    <submittedName>
        <fullName evidence="2">Plant specific eukaryotic initiation factor 4B</fullName>
    </submittedName>
</protein>
<evidence type="ECO:0000313" key="2">
    <source>
        <dbReference type="EMBL" id="KAK6927096.1"/>
    </source>
</evidence>
<evidence type="ECO:0000313" key="3">
    <source>
        <dbReference type="Proteomes" id="UP001370490"/>
    </source>
</evidence>
<dbReference type="GO" id="GO:0003743">
    <property type="term" value="F:translation initiation factor activity"/>
    <property type="evidence" value="ECO:0007669"/>
    <property type="project" value="UniProtKB-KW"/>
</dbReference>
<organism evidence="2 3">
    <name type="scientific">Dillenia turbinata</name>
    <dbReference type="NCBI Taxonomy" id="194707"/>
    <lineage>
        <taxon>Eukaryota</taxon>
        <taxon>Viridiplantae</taxon>
        <taxon>Streptophyta</taxon>
        <taxon>Embryophyta</taxon>
        <taxon>Tracheophyta</taxon>
        <taxon>Spermatophyta</taxon>
        <taxon>Magnoliopsida</taxon>
        <taxon>eudicotyledons</taxon>
        <taxon>Gunneridae</taxon>
        <taxon>Pentapetalae</taxon>
        <taxon>Dilleniales</taxon>
        <taxon>Dilleniaceae</taxon>
        <taxon>Dillenia</taxon>
    </lineage>
</organism>
<feature type="compositionally biased region" description="Polar residues" evidence="1">
    <location>
        <begin position="1"/>
        <end position="10"/>
    </location>
</feature>
<accession>A0AAN8VBM5</accession>
<keyword evidence="2" id="KW-0396">Initiation factor</keyword>
<comment type="caution">
    <text evidence="2">The sequence shown here is derived from an EMBL/GenBank/DDBJ whole genome shotgun (WGS) entry which is preliminary data.</text>
</comment>
<evidence type="ECO:0000256" key="1">
    <source>
        <dbReference type="SAM" id="MobiDB-lite"/>
    </source>
</evidence>